<keyword evidence="4" id="KW-1185">Reference proteome</keyword>
<dbReference type="EMBL" id="JAXOVC010000007">
    <property type="protein sequence ID" value="KAK4499531.1"/>
    <property type="molecule type" value="Genomic_DNA"/>
</dbReference>
<proteinExistence type="predicted"/>
<organism evidence="3 4">
    <name type="scientific">Zasmidium cellare</name>
    <name type="common">Wine cellar mold</name>
    <name type="synonym">Racodium cellare</name>
    <dbReference type="NCBI Taxonomy" id="395010"/>
    <lineage>
        <taxon>Eukaryota</taxon>
        <taxon>Fungi</taxon>
        <taxon>Dikarya</taxon>
        <taxon>Ascomycota</taxon>
        <taxon>Pezizomycotina</taxon>
        <taxon>Dothideomycetes</taxon>
        <taxon>Dothideomycetidae</taxon>
        <taxon>Mycosphaerellales</taxon>
        <taxon>Mycosphaerellaceae</taxon>
        <taxon>Zasmidium</taxon>
    </lineage>
</organism>
<dbReference type="Proteomes" id="UP001305779">
    <property type="component" value="Unassembled WGS sequence"/>
</dbReference>
<feature type="region of interest" description="Disordered" evidence="1">
    <location>
        <begin position="1"/>
        <end position="57"/>
    </location>
</feature>
<evidence type="ECO:0000313" key="3">
    <source>
        <dbReference type="EMBL" id="KAK4499531.1"/>
    </source>
</evidence>
<gene>
    <name evidence="3" type="ORF">PRZ48_010047</name>
</gene>
<keyword evidence="2" id="KW-1133">Transmembrane helix</keyword>
<evidence type="ECO:0000313" key="4">
    <source>
        <dbReference type="Proteomes" id="UP001305779"/>
    </source>
</evidence>
<evidence type="ECO:0000256" key="2">
    <source>
        <dbReference type="SAM" id="Phobius"/>
    </source>
</evidence>
<feature type="compositionally biased region" description="Polar residues" evidence="1">
    <location>
        <begin position="1"/>
        <end position="17"/>
    </location>
</feature>
<sequence>MASNVNTTVARESMQSETPPPPYSLEAPPGHGYPRGRSTTNPAPAPTTVTQPLVEPRTTLSRVPAAEMASTTSINQIAQQAAPANQHRPSTPVPSSPHRHDTEYMISWTGHRQPVTSQIPKSGRSDHSGGSSYIRRFLQNLLILVLCALVGASLATSGENLVGGLFLGAFVGILVVLKERRAPWLLKQ</sequence>
<comment type="caution">
    <text evidence="3">The sequence shown here is derived from an EMBL/GenBank/DDBJ whole genome shotgun (WGS) entry which is preliminary data.</text>
</comment>
<feature type="region of interest" description="Disordered" evidence="1">
    <location>
        <begin position="78"/>
        <end position="101"/>
    </location>
</feature>
<feature type="transmembrane region" description="Helical" evidence="2">
    <location>
        <begin position="161"/>
        <end position="177"/>
    </location>
</feature>
<feature type="transmembrane region" description="Helical" evidence="2">
    <location>
        <begin position="137"/>
        <end position="155"/>
    </location>
</feature>
<feature type="compositionally biased region" description="Low complexity" evidence="1">
    <location>
        <begin position="39"/>
        <end position="52"/>
    </location>
</feature>
<keyword evidence="2" id="KW-0812">Transmembrane</keyword>
<protein>
    <submittedName>
        <fullName evidence="3">Uncharacterized protein</fullName>
    </submittedName>
</protein>
<reference evidence="3 4" key="1">
    <citation type="journal article" date="2023" name="G3 (Bethesda)">
        <title>A chromosome-level genome assembly of Zasmidium syzygii isolated from banana leaves.</title>
        <authorList>
            <person name="van Westerhoven A.C."/>
            <person name="Mehrabi R."/>
            <person name="Talebi R."/>
            <person name="Steentjes M.B.F."/>
            <person name="Corcolon B."/>
            <person name="Chong P.A."/>
            <person name="Kema G.H.J."/>
            <person name="Seidl M.F."/>
        </authorList>
    </citation>
    <scope>NUCLEOTIDE SEQUENCE [LARGE SCALE GENOMIC DNA]</scope>
    <source>
        <strain evidence="3 4">P124</strain>
    </source>
</reference>
<accession>A0ABR0EDF4</accession>
<name>A0ABR0EDF4_ZASCE</name>
<keyword evidence="2" id="KW-0472">Membrane</keyword>
<evidence type="ECO:0000256" key="1">
    <source>
        <dbReference type="SAM" id="MobiDB-lite"/>
    </source>
</evidence>